<evidence type="ECO:0000313" key="2">
    <source>
        <dbReference type="EMBL" id="GAA4322306.1"/>
    </source>
</evidence>
<protein>
    <recommendedName>
        <fullName evidence="4">DUF3592 domain-containing protein</fullName>
    </recommendedName>
</protein>
<dbReference type="Proteomes" id="UP001501725">
    <property type="component" value="Unassembled WGS sequence"/>
</dbReference>
<keyword evidence="3" id="KW-1185">Reference proteome</keyword>
<dbReference type="EMBL" id="BAABGY010000002">
    <property type="protein sequence ID" value="GAA4322306.1"/>
    <property type="molecule type" value="Genomic_DNA"/>
</dbReference>
<feature type="transmembrane region" description="Helical" evidence="1">
    <location>
        <begin position="144"/>
        <end position="163"/>
    </location>
</feature>
<accession>A0ABP8GE73</accession>
<dbReference type="RefSeq" id="WP_345253673.1">
    <property type="nucleotide sequence ID" value="NZ_BAABGY010000002.1"/>
</dbReference>
<name>A0ABP8GE73_9BACT</name>
<feature type="transmembrane region" description="Helical" evidence="1">
    <location>
        <begin position="16"/>
        <end position="34"/>
    </location>
</feature>
<sequence>MTAADRHQNEKEASGFRAVLLYGPLIALPFLFLFDGPKVYWNGPLREVPLVLSEKPRYYSSEGGDEYILREGAFTYSVRGDALRQLRQPPPGTPLVQDLRDDDTLLAEVAGAGRNGTPRIIGLRYRGVRVIDPARVHREERKKIFIQSGVLLALFALGLTWTLRLRRSKKQ</sequence>
<organism evidence="2 3">
    <name type="scientific">Flaviaesturariibacter amylovorans</name>
    <dbReference type="NCBI Taxonomy" id="1084520"/>
    <lineage>
        <taxon>Bacteria</taxon>
        <taxon>Pseudomonadati</taxon>
        <taxon>Bacteroidota</taxon>
        <taxon>Chitinophagia</taxon>
        <taxon>Chitinophagales</taxon>
        <taxon>Chitinophagaceae</taxon>
        <taxon>Flaviaestuariibacter</taxon>
    </lineage>
</organism>
<evidence type="ECO:0000256" key="1">
    <source>
        <dbReference type="SAM" id="Phobius"/>
    </source>
</evidence>
<evidence type="ECO:0008006" key="4">
    <source>
        <dbReference type="Google" id="ProtNLM"/>
    </source>
</evidence>
<keyword evidence="1" id="KW-0812">Transmembrane</keyword>
<reference evidence="3" key="1">
    <citation type="journal article" date="2019" name="Int. J. Syst. Evol. Microbiol.">
        <title>The Global Catalogue of Microorganisms (GCM) 10K type strain sequencing project: providing services to taxonomists for standard genome sequencing and annotation.</title>
        <authorList>
            <consortium name="The Broad Institute Genomics Platform"/>
            <consortium name="The Broad Institute Genome Sequencing Center for Infectious Disease"/>
            <person name="Wu L."/>
            <person name="Ma J."/>
        </authorList>
    </citation>
    <scope>NUCLEOTIDE SEQUENCE [LARGE SCALE GENOMIC DNA]</scope>
    <source>
        <strain evidence="3">JCM 17919</strain>
    </source>
</reference>
<comment type="caution">
    <text evidence="2">The sequence shown here is derived from an EMBL/GenBank/DDBJ whole genome shotgun (WGS) entry which is preliminary data.</text>
</comment>
<evidence type="ECO:0000313" key="3">
    <source>
        <dbReference type="Proteomes" id="UP001501725"/>
    </source>
</evidence>
<gene>
    <name evidence="2" type="ORF">GCM10023184_08610</name>
</gene>
<proteinExistence type="predicted"/>
<keyword evidence="1" id="KW-0472">Membrane</keyword>
<keyword evidence="1" id="KW-1133">Transmembrane helix</keyword>